<evidence type="ECO:0000313" key="5">
    <source>
        <dbReference type="EMBL" id="KAF7686974.1"/>
    </source>
</evidence>
<evidence type="ECO:0000256" key="3">
    <source>
        <dbReference type="SAM" id="Coils"/>
    </source>
</evidence>
<dbReference type="Gene3D" id="1.25.40.30">
    <property type="match status" value="1"/>
</dbReference>
<dbReference type="InterPro" id="IPR017212">
    <property type="entry name" value="CLHC1"/>
</dbReference>
<evidence type="ECO:0000256" key="1">
    <source>
        <dbReference type="ARBA" id="ARBA00023054"/>
    </source>
</evidence>
<keyword evidence="1 3" id="KW-0175">Coiled coil</keyword>
<dbReference type="Pfam" id="PF15739">
    <property type="entry name" value="TSNAXIP1_N"/>
    <property type="match status" value="1"/>
</dbReference>
<dbReference type="InterPro" id="IPR012331">
    <property type="entry name" value="Clathrin_H-chain_linker"/>
</dbReference>
<dbReference type="OrthoDB" id="2113814at2759"/>
<name>A0A8T0A7R7_SILME</name>
<dbReference type="AlphaFoldDB" id="A0A8T0A7R7"/>
<dbReference type="InterPro" id="IPR016024">
    <property type="entry name" value="ARM-type_fold"/>
</dbReference>
<sequence length="593" mass="67131">MRKKPKDLMAFKGNTMFESAKDKSFMKSLKEFIESEKVQLSCLNEGPDEQRYTIYSTAFHKIIDYSTAYKPILTAIKKEYDDFITSLKNNQHQAQLAHGKMKTQLTQPTSIMYYQRRAAQLQEKIATIRRNTADLKTDITRLRGGQNKQEDSQQVETSEVTVHIGQTPGLTLSESLNLECLDKHLESLEQKRNKLLIKKTSEYVPVRVKLDLDWKMKIILSQRDELSAENDKLLLWNKQLTYLKEALGRWENSGRRTTLPKLLSSELKHVSRMRELENDQTGFQTSALEPDDPGKIKESTRLAFYVERFIELFEAADYETAAFQASISPYGVLRNIGVMEKFKNITVHKGAVPPLLLFFRSLMNSAPAGKPLPEKMSKEGVRFALRHGHVELVMFGVSQHRLTFSEELGDLICSYATGHLRTVDTCLALAQIVYTACGVLRKAALSMCRRGLTGGALQFIYNHKEFTIDDVVFVLKELPSVALLQDLTRPCNSVPALMSVGFILHYLLDSELEDLGFQLLEQIQASGQGAFQNTILDDEMCSAEGWSEIAGRCEQTGRVDLAQEIMSTLLLHDGAMLLSPGHDSAQLMQHVFM</sequence>
<dbReference type="PIRSF" id="PIRSF037469">
    <property type="entry name" value="Clathrin_H-chain-rel"/>
    <property type="match status" value="1"/>
</dbReference>
<evidence type="ECO:0000259" key="4">
    <source>
        <dbReference type="Pfam" id="PF15739"/>
    </source>
</evidence>
<evidence type="ECO:0000256" key="2">
    <source>
        <dbReference type="PIRNR" id="PIRNR037469"/>
    </source>
</evidence>
<dbReference type="EMBL" id="JABFDY010000028">
    <property type="protein sequence ID" value="KAF7686974.1"/>
    <property type="molecule type" value="Genomic_DNA"/>
</dbReference>
<reference evidence="5" key="1">
    <citation type="submission" date="2020-08" db="EMBL/GenBank/DDBJ databases">
        <title>Chromosome-level assembly of Southern catfish (Silurus meridionalis) provides insights into visual adaptation to the nocturnal and benthic lifestyles.</title>
        <authorList>
            <person name="Zhang Y."/>
            <person name="Wang D."/>
            <person name="Peng Z."/>
        </authorList>
    </citation>
    <scope>NUCLEOTIDE SEQUENCE</scope>
    <source>
        <strain evidence="5">SWU-2019-XX</strain>
        <tissue evidence="5">Muscle</tissue>
    </source>
</reference>
<dbReference type="Pfam" id="PF13838">
    <property type="entry name" value="Clathrin_H_link"/>
    <property type="match status" value="1"/>
</dbReference>
<dbReference type="InterPro" id="IPR032755">
    <property type="entry name" value="TSNAXIP1_N"/>
</dbReference>
<dbReference type="SUPFAM" id="SSF48371">
    <property type="entry name" value="ARM repeat"/>
    <property type="match status" value="1"/>
</dbReference>
<accession>A0A8T0A7R7</accession>
<keyword evidence="6" id="KW-1185">Reference proteome</keyword>
<gene>
    <name evidence="5" type="ORF">HF521_015367</name>
</gene>
<proteinExistence type="predicted"/>
<dbReference type="PANTHER" id="PTHR10292:SF11">
    <property type="entry name" value="CLATHRIN HEAVY CHAIN LINKER DOMAIN-CONTAINING PROTEIN 1"/>
    <property type="match status" value="1"/>
</dbReference>
<evidence type="ECO:0000313" key="6">
    <source>
        <dbReference type="Proteomes" id="UP000606274"/>
    </source>
</evidence>
<feature type="domain" description="Translin-associated factor X-interacting protein 1 N-terminal" evidence="4">
    <location>
        <begin position="31"/>
        <end position="143"/>
    </location>
</feature>
<feature type="coiled-coil region" evidence="3">
    <location>
        <begin position="111"/>
        <end position="138"/>
    </location>
</feature>
<comment type="caution">
    <text evidence="5">The sequence shown here is derived from an EMBL/GenBank/DDBJ whole genome shotgun (WGS) entry which is preliminary data.</text>
</comment>
<protein>
    <recommendedName>
        <fullName evidence="2">Clathrin heavy chain linker domain-containing protein 1</fullName>
    </recommendedName>
</protein>
<dbReference type="PANTHER" id="PTHR10292">
    <property type="entry name" value="CLATHRIN HEAVY CHAIN RELATED"/>
    <property type="match status" value="1"/>
</dbReference>
<dbReference type="Proteomes" id="UP000606274">
    <property type="component" value="Unassembled WGS sequence"/>
</dbReference>
<organism evidence="5 6">
    <name type="scientific">Silurus meridionalis</name>
    <name type="common">Southern catfish</name>
    <name type="synonym">Silurus soldatovi meridionalis</name>
    <dbReference type="NCBI Taxonomy" id="175797"/>
    <lineage>
        <taxon>Eukaryota</taxon>
        <taxon>Metazoa</taxon>
        <taxon>Chordata</taxon>
        <taxon>Craniata</taxon>
        <taxon>Vertebrata</taxon>
        <taxon>Euteleostomi</taxon>
        <taxon>Actinopterygii</taxon>
        <taxon>Neopterygii</taxon>
        <taxon>Teleostei</taxon>
        <taxon>Ostariophysi</taxon>
        <taxon>Siluriformes</taxon>
        <taxon>Siluridae</taxon>
        <taxon>Silurus</taxon>
    </lineage>
</organism>